<dbReference type="InterPro" id="IPR012340">
    <property type="entry name" value="NA-bd_OB-fold"/>
</dbReference>
<evidence type="ECO:0000313" key="2">
    <source>
        <dbReference type="Proteomes" id="UP001558713"/>
    </source>
</evidence>
<dbReference type="GO" id="GO:0003677">
    <property type="term" value="F:DNA binding"/>
    <property type="evidence" value="ECO:0007669"/>
    <property type="project" value="UniProtKB-KW"/>
</dbReference>
<keyword evidence="2" id="KW-1185">Reference proteome</keyword>
<evidence type="ECO:0000313" key="1">
    <source>
        <dbReference type="EMBL" id="KAL1191385.1"/>
    </source>
</evidence>
<name>A0ABD0ZQZ6_CARAN</name>
<dbReference type="Proteomes" id="UP001558713">
    <property type="component" value="Unassembled WGS sequence"/>
</dbReference>
<organism evidence="1 2">
    <name type="scientific">Cardamine amara subsp. amara</name>
    <dbReference type="NCBI Taxonomy" id="228776"/>
    <lineage>
        <taxon>Eukaryota</taxon>
        <taxon>Viridiplantae</taxon>
        <taxon>Streptophyta</taxon>
        <taxon>Embryophyta</taxon>
        <taxon>Tracheophyta</taxon>
        <taxon>Spermatophyta</taxon>
        <taxon>Magnoliopsida</taxon>
        <taxon>eudicotyledons</taxon>
        <taxon>Gunneridae</taxon>
        <taxon>Pentapetalae</taxon>
        <taxon>rosids</taxon>
        <taxon>malvids</taxon>
        <taxon>Brassicales</taxon>
        <taxon>Brassicaceae</taxon>
        <taxon>Cardamineae</taxon>
        <taxon>Cardamine</taxon>
    </lineage>
</organism>
<keyword evidence="1" id="KW-0238">DNA-binding</keyword>
<protein>
    <submittedName>
        <fullName evidence="1">Replication protein A 70 kDa DNA-binding subunit B</fullName>
    </submittedName>
</protein>
<dbReference type="AlphaFoldDB" id="A0ABD0ZQZ6"/>
<comment type="caution">
    <text evidence="1">The sequence shown here is derived from an EMBL/GenBank/DDBJ whole genome shotgun (WGS) entry which is preliminary data.</text>
</comment>
<dbReference type="EMBL" id="JBANAX010000854">
    <property type="protein sequence ID" value="KAL1191385.1"/>
    <property type="molecule type" value="Genomic_DNA"/>
</dbReference>
<sequence length="109" mass="12178">MFLGVSLSTNNRSNVVINPESTEATKLKSWYDSEGKETSMSAIGSGMNFSANNGSRSMYSDRVCLSHITSNPSLGEEKVLKTLLHIKIWEKEELVNMYCSLYFSVLELT</sequence>
<gene>
    <name evidence="1" type="ORF">V5N11_029626</name>
</gene>
<proteinExistence type="predicted"/>
<reference evidence="1 2" key="1">
    <citation type="submission" date="2024-04" db="EMBL/GenBank/DDBJ databases">
        <title>Genome assembly C_amara_ONT_v2.</title>
        <authorList>
            <person name="Yant L."/>
            <person name="Moore C."/>
            <person name="Slenker M."/>
        </authorList>
    </citation>
    <scope>NUCLEOTIDE SEQUENCE [LARGE SCALE GENOMIC DNA]</scope>
    <source>
        <tissue evidence="1">Leaf</tissue>
    </source>
</reference>
<dbReference type="Gene3D" id="2.40.50.140">
    <property type="entry name" value="Nucleic acid-binding proteins"/>
    <property type="match status" value="1"/>
</dbReference>
<accession>A0ABD0ZQZ6</accession>